<reference evidence="4" key="1">
    <citation type="journal article" date="2013" name="Science">
        <title>The Amborella genome and the evolution of flowering plants.</title>
        <authorList>
            <consortium name="Amborella Genome Project"/>
        </authorList>
    </citation>
    <scope>NUCLEOTIDE SEQUENCE [LARGE SCALE GENOMIC DNA]</scope>
</reference>
<dbReference type="InterPro" id="IPR036291">
    <property type="entry name" value="NAD(P)-bd_dom_sf"/>
</dbReference>
<keyword evidence="2" id="KW-0560">Oxidoreductase</keyword>
<organism evidence="3 4">
    <name type="scientific">Amborella trichopoda</name>
    <dbReference type="NCBI Taxonomy" id="13333"/>
    <lineage>
        <taxon>Eukaryota</taxon>
        <taxon>Viridiplantae</taxon>
        <taxon>Streptophyta</taxon>
        <taxon>Embryophyta</taxon>
        <taxon>Tracheophyta</taxon>
        <taxon>Spermatophyta</taxon>
        <taxon>Magnoliopsida</taxon>
        <taxon>Amborellales</taxon>
        <taxon>Amborellaceae</taxon>
        <taxon>Amborella</taxon>
    </lineage>
</organism>
<dbReference type="SUPFAM" id="SSF51735">
    <property type="entry name" value="NAD(P)-binding Rossmann-fold domains"/>
    <property type="match status" value="1"/>
</dbReference>
<keyword evidence="1" id="KW-0521">NADP</keyword>
<dbReference type="GO" id="GO:0005739">
    <property type="term" value="C:mitochondrion"/>
    <property type="evidence" value="ECO:0000318"/>
    <property type="project" value="GO_Central"/>
</dbReference>
<dbReference type="GO" id="GO:0016491">
    <property type="term" value="F:oxidoreductase activity"/>
    <property type="evidence" value="ECO:0007669"/>
    <property type="project" value="UniProtKB-KW"/>
</dbReference>
<evidence type="ECO:0000313" key="4">
    <source>
        <dbReference type="Proteomes" id="UP000017836"/>
    </source>
</evidence>
<evidence type="ECO:0000256" key="2">
    <source>
        <dbReference type="ARBA" id="ARBA00023002"/>
    </source>
</evidence>
<dbReference type="PANTHER" id="PTHR43981:SF6">
    <property type="entry name" value="ALCOHOL DEHYDROGENASE-LIKE C-TERMINAL DOMAIN-CONTAINING PROTEIN"/>
    <property type="match status" value="1"/>
</dbReference>
<accession>W1P6T3</accession>
<proteinExistence type="predicted"/>
<dbReference type="OMA" id="WYMKRLA"/>
<dbReference type="eggNOG" id="KOG0025">
    <property type="taxonomic scope" value="Eukaryota"/>
</dbReference>
<evidence type="ECO:0000256" key="1">
    <source>
        <dbReference type="ARBA" id="ARBA00022857"/>
    </source>
</evidence>
<dbReference type="KEGG" id="atr:18430790"/>
<dbReference type="Proteomes" id="UP000017836">
    <property type="component" value="Unassembled WGS sequence"/>
</dbReference>
<dbReference type="Gramene" id="ERN02670">
    <property type="protein sequence ID" value="ERN02670"/>
    <property type="gene ID" value="AMTR_s00085p00083580"/>
</dbReference>
<name>W1P6T3_AMBTC</name>
<sequence length="182" mass="19973">MQAISRSLATGRQNPCIHNAIRCSSASAASDLRKKVESILDTLSLKPGGILVQNDGDSDIGKLIIELAKERKYQTLSIVADKPECPEIIEELKALGADIVVPESYTKTWYMKRLVRELSPPAGLNLREDSQATAVARAVANSGVFLTFGKKLPKYVDYGGAVRKPVEWTAFLKHKNLKVHTI</sequence>
<dbReference type="Gene3D" id="3.40.50.720">
    <property type="entry name" value="NAD(P)-binding Rossmann-like Domain"/>
    <property type="match status" value="1"/>
</dbReference>
<keyword evidence="4" id="KW-1185">Reference proteome</keyword>
<dbReference type="GO" id="GO:0006631">
    <property type="term" value="P:fatty acid metabolic process"/>
    <property type="evidence" value="ECO:0000318"/>
    <property type="project" value="GO_Central"/>
</dbReference>
<gene>
    <name evidence="3" type="ORF">AMTR_s00085p00083580</name>
</gene>
<dbReference type="EMBL" id="KI394487">
    <property type="protein sequence ID" value="ERN02670.1"/>
    <property type="molecule type" value="Genomic_DNA"/>
</dbReference>
<evidence type="ECO:0008006" key="5">
    <source>
        <dbReference type="Google" id="ProtNLM"/>
    </source>
</evidence>
<dbReference type="AlphaFoldDB" id="W1P6T3"/>
<dbReference type="PANTHER" id="PTHR43981">
    <property type="entry name" value="ENOYL-[ACYL-CARRIER-PROTEIN] REDUCTASE, MITOCHONDRIAL"/>
    <property type="match status" value="1"/>
</dbReference>
<protein>
    <recommendedName>
        <fullName evidence="5">Alcohol dehydrogenase-like C-terminal domain-containing protein</fullName>
    </recommendedName>
</protein>
<dbReference type="HOGENOM" id="CLU_127360_0_0_1"/>
<dbReference type="OrthoDB" id="7482721at2759"/>
<evidence type="ECO:0000313" key="3">
    <source>
        <dbReference type="EMBL" id="ERN02670.1"/>
    </source>
</evidence>
<dbReference type="InterPro" id="IPR051034">
    <property type="entry name" value="Mito_Enoyl-ACP_Reductase"/>
</dbReference>